<dbReference type="RefSeq" id="WP_251915775.1">
    <property type="nucleotide sequence ID" value="NZ_JAMRXG010000013.1"/>
</dbReference>
<accession>A0A9X2EAD1</accession>
<proteinExistence type="predicted"/>
<evidence type="ECO:0000313" key="2">
    <source>
        <dbReference type="Proteomes" id="UP001139157"/>
    </source>
</evidence>
<gene>
    <name evidence="1" type="ORF">NDR86_26595</name>
</gene>
<dbReference type="EMBL" id="JAMRXG010000013">
    <property type="protein sequence ID" value="MCM6777062.1"/>
    <property type="molecule type" value="Genomic_DNA"/>
</dbReference>
<reference evidence="1" key="1">
    <citation type="submission" date="2022-06" db="EMBL/GenBank/DDBJ databases">
        <title>Novel species in genus nocardia.</title>
        <authorList>
            <person name="Li F."/>
        </authorList>
    </citation>
    <scope>NUCLEOTIDE SEQUENCE</scope>
    <source>
        <strain evidence="1">CDC141</strain>
    </source>
</reference>
<sequence>MDTNGYTDNGYTNGNPDATAATFHLEYLYGPQWRAVMALVERAAQLTAEERERLNAAAAKKMEAGLGAFAGASGENGLAGLLSSLGGGAGANPQPMQIAAETAKEFGRSRNLQTAGLVVGQAVSPGSGAGDLTAVLQSLGSIGTLTAVSQAATATVLQDLIGRGRFDESVYYELMDPWRSVIG</sequence>
<keyword evidence="2" id="KW-1185">Reference proteome</keyword>
<dbReference type="Proteomes" id="UP001139157">
    <property type="component" value="Unassembled WGS sequence"/>
</dbReference>
<protein>
    <submittedName>
        <fullName evidence="1">Uncharacterized protein</fullName>
    </submittedName>
</protein>
<comment type="caution">
    <text evidence="1">The sequence shown here is derived from an EMBL/GenBank/DDBJ whole genome shotgun (WGS) entry which is preliminary data.</text>
</comment>
<name>A0A9X2EAD1_9NOCA</name>
<evidence type="ECO:0000313" key="1">
    <source>
        <dbReference type="EMBL" id="MCM6777062.1"/>
    </source>
</evidence>
<organism evidence="1 2">
    <name type="scientific">Nocardia pulmonis</name>
    <dbReference type="NCBI Taxonomy" id="2951408"/>
    <lineage>
        <taxon>Bacteria</taxon>
        <taxon>Bacillati</taxon>
        <taxon>Actinomycetota</taxon>
        <taxon>Actinomycetes</taxon>
        <taxon>Mycobacteriales</taxon>
        <taxon>Nocardiaceae</taxon>
        <taxon>Nocardia</taxon>
    </lineage>
</organism>
<dbReference type="AlphaFoldDB" id="A0A9X2EAD1"/>